<dbReference type="InterPro" id="IPR025312">
    <property type="entry name" value="DUF4216"/>
</dbReference>
<dbReference type="PANTHER" id="PTHR10775:SF193">
    <property type="entry name" value="DUF4216 DOMAIN-CONTAINING PROTEIN"/>
    <property type="match status" value="1"/>
</dbReference>
<protein>
    <recommendedName>
        <fullName evidence="7">Transposase-associated domain-containing protein</fullName>
    </recommendedName>
</protein>
<dbReference type="AlphaFoldDB" id="A0A2Z6P7U4"/>
<feature type="domain" description="Transposase-associated" evidence="4">
    <location>
        <begin position="10"/>
        <end position="78"/>
    </location>
</feature>
<feature type="domain" description="DUF4216" evidence="2">
    <location>
        <begin position="860"/>
        <end position="925"/>
    </location>
</feature>
<dbReference type="OrthoDB" id="1387300at2759"/>
<dbReference type="InterPro" id="IPR004242">
    <property type="entry name" value="Transposase_21"/>
</dbReference>
<dbReference type="InterPro" id="IPR025452">
    <property type="entry name" value="DUF4218"/>
</dbReference>
<evidence type="ECO:0000259" key="3">
    <source>
        <dbReference type="Pfam" id="PF13960"/>
    </source>
</evidence>
<evidence type="ECO:0000259" key="2">
    <source>
        <dbReference type="Pfam" id="PF13952"/>
    </source>
</evidence>
<evidence type="ECO:0008006" key="7">
    <source>
        <dbReference type="Google" id="ProtNLM"/>
    </source>
</evidence>
<organism evidence="5 6">
    <name type="scientific">Trifolium subterraneum</name>
    <name type="common">Subterranean clover</name>
    <dbReference type="NCBI Taxonomy" id="3900"/>
    <lineage>
        <taxon>Eukaryota</taxon>
        <taxon>Viridiplantae</taxon>
        <taxon>Streptophyta</taxon>
        <taxon>Embryophyta</taxon>
        <taxon>Tracheophyta</taxon>
        <taxon>Spermatophyta</taxon>
        <taxon>Magnoliopsida</taxon>
        <taxon>eudicotyledons</taxon>
        <taxon>Gunneridae</taxon>
        <taxon>Pentapetalae</taxon>
        <taxon>rosids</taxon>
        <taxon>fabids</taxon>
        <taxon>Fabales</taxon>
        <taxon>Fabaceae</taxon>
        <taxon>Papilionoideae</taxon>
        <taxon>50 kb inversion clade</taxon>
        <taxon>NPAAA clade</taxon>
        <taxon>Hologalegina</taxon>
        <taxon>IRL clade</taxon>
        <taxon>Trifolieae</taxon>
        <taxon>Trifolium</taxon>
    </lineage>
</organism>
<name>A0A2Z6P7U4_TRISU</name>
<dbReference type="Pfam" id="PF02992">
    <property type="entry name" value="Transposase_21"/>
    <property type="match status" value="1"/>
</dbReference>
<evidence type="ECO:0000313" key="5">
    <source>
        <dbReference type="EMBL" id="GAU50863.1"/>
    </source>
</evidence>
<feature type="region of interest" description="Disordered" evidence="1">
    <location>
        <begin position="996"/>
        <end position="1026"/>
    </location>
</feature>
<feature type="compositionally biased region" description="Acidic residues" evidence="1">
    <location>
        <begin position="996"/>
        <end position="1008"/>
    </location>
</feature>
<gene>
    <name evidence="5" type="ORF">TSUD_411030</name>
</gene>
<dbReference type="Pfam" id="PF13960">
    <property type="entry name" value="DUF4218"/>
    <property type="match status" value="1"/>
</dbReference>
<feature type="domain" description="DUF4218" evidence="3">
    <location>
        <begin position="672"/>
        <end position="773"/>
    </location>
</feature>
<dbReference type="Pfam" id="PF13952">
    <property type="entry name" value="DUF4216"/>
    <property type="match status" value="1"/>
</dbReference>
<accession>A0A2Z6P7U4</accession>
<feature type="compositionally biased region" description="Acidic residues" evidence="1">
    <location>
        <begin position="1016"/>
        <end position="1026"/>
    </location>
</feature>
<dbReference type="EMBL" id="DF974897">
    <property type="protein sequence ID" value="GAU50863.1"/>
    <property type="molecule type" value="Genomic_DNA"/>
</dbReference>
<dbReference type="Pfam" id="PF13963">
    <property type="entry name" value="Transpos_assoc"/>
    <property type="match status" value="1"/>
</dbReference>
<keyword evidence="6" id="KW-1185">Reference proteome</keyword>
<proteinExistence type="predicted"/>
<dbReference type="PANTHER" id="PTHR10775">
    <property type="entry name" value="OS08G0208400 PROTEIN"/>
    <property type="match status" value="1"/>
</dbReference>
<reference evidence="6" key="1">
    <citation type="journal article" date="2017" name="Front. Plant Sci.">
        <title>Climate Clever Clovers: New Paradigm to Reduce the Environmental Footprint of Ruminants by Breeding Low Methanogenic Forages Utilizing Haplotype Variation.</title>
        <authorList>
            <person name="Kaur P."/>
            <person name="Appels R."/>
            <person name="Bayer P.E."/>
            <person name="Keeble-Gagnere G."/>
            <person name="Wang J."/>
            <person name="Hirakawa H."/>
            <person name="Shirasawa K."/>
            <person name="Vercoe P."/>
            <person name="Stefanova K."/>
            <person name="Durmic Z."/>
            <person name="Nichols P."/>
            <person name="Revell C."/>
            <person name="Isobe S.N."/>
            <person name="Edwards D."/>
            <person name="Erskine W."/>
        </authorList>
    </citation>
    <scope>NUCLEOTIDE SEQUENCE [LARGE SCALE GENOMIC DNA]</scope>
    <source>
        <strain evidence="6">cv. Daliak</strain>
    </source>
</reference>
<evidence type="ECO:0000256" key="1">
    <source>
        <dbReference type="SAM" id="MobiDB-lite"/>
    </source>
</evidence>
<dbReference type="Proteomes" id="UP000242715">
    <property type="component" value="Unassembled WGS sequence"/>
</dbReference>
<evidence type="ECO:0000313" key="6">
    <source>
        <dbReference type="Proteomes" id="UP000242715"/>
    </source>
</evidence>
<dbReference type="InterPro" id="IPR029480">
    <property type="entry name" value="Transpos_assoc"/>
</dbReference>
<sequence>MYDRKYFGARQVKARFKDGVEEFVTYAMSQDIVQSEGGVRCPCIKCMCGLIQSPEDVIDHLEKVGFMDDYYVWTHHGEREPANINVNMDASSSGAQRECGNFGRMQDMVGDALGVNMSYEGGGEEAIIPNDKALQFYAMMEEVNKPLYEGASDSKLSMCVRLIAAKSNWNVPEDCLEFFSKMMLDATPIKDNLPTNYYDAKRLVLKLGLQVKKIDCCVQGCMLFYDNEFGTNDGALEECKFCKAPRYQVRNSDVAEIVCIDEDRQQMTWHYYNKTNSNVMRHPCDGLAWKHFDAMHPGFAEDPRNVRLGLCSDGFTPYIQASATPYSCWPIIVTPYNLPPDMCMTKPYMFLSCIILGPSNPTDKIDVYLQPLIDDLKRLWIGELTYDIVRKENFTMRAALMWTINDFPAYGMLSGWSTHGRLTCPHCMEHTKSFTLKYGGKASWFDCHRRFLPAKHQFRRKKNLFKLDTTEMDGPPPKITSYDVFDRVSGLCIFPDVGKRIIYDKYGETHNWTKRSIFWDLPYWKENLLRHNLDVMHIEKNFCDNILHTVMDVSGKTKDNEKARCDLPLYCKRPEMELQRLLNGKYLKPKAVYSLTSNEAKSVCQWLKELRMPDGYSSNLARCADVNAGRLRGMKSHDSHVLMERLLPIVFCSLPNHVLNPLTEVSEFFKDLCASTLRMDELVKMDQNIPIILCKLEQVFPPGFFDSIEHVSVHLAYEAMLGGPVQYRWMYPFERFMGDSKRTVKNEARVEGSICASYLHQETSHFCSHYFNHLMLTPKKWFNDQLKKVVPSPQIDHLRALVDGPRMNVKQWHTYFVNGYKFHTHSWTIGKKTINSGVYVKGVGDGGEDDFYGVIKHIFELSYQYDNNVVLFYCEWFDPTNNGTKIDPKHKNVDIRMDKRYRSFDPFILASKCSQVYYIPYPSHHRAKRGWCSAIKTKPRGQIETEVPNIEVPYQDDEMSHVLNVIEVDPVSNLVDRDVDGPQIYAQVLIELLNNNEEDANSSEDNEEDGHRHEEDSEDDDTDCSD</sequence>
<evidence type="ECO:0000259" key="4">
    <source>
        <dbReference type="Pfam" id="PF13963"/>
    </source>
</evidence>